<dbReference type="PROSITE" id="PS51009">
    <property type="entry name" value="CYTCII"/>
    <property type="match status" value="1"/>
</dbReference>
<dbReference type="InterPro" id="IPR002321">
    <property type="entry name" value="Cyt_c_II"/>
</dbReference>
<dbReference type="Gene3D" id="1.20.120.10">
    <property type="entry name" value="Cytochrome c/b562"/>
    <property type="match status" value="1"/>
</dbReference>
<organism evidence="2 3">
    <name type="scientific">Frigoriglobus tundricola</name>
    <dbReference type="NCBI Taxonomy" id="2774151"/>
    <lineage>
        <taxon>Bacteria</taxon>
        <taxon>Pseudomonadati</taxon>
        <taxon>Planctomycetota</taxon>
        <taxon>Planctomycetia</taxon>
        <taxon>Gemmatales</taxon>
        <taxon>Gemmataceae</taxon>
        <taxon>Frigoriglobus</taxon>
    </lineage>
</organism>
<dbReference type="RefSeq" id="WP_171472165.1">
    <property type="nucleotide sequence ID" value="NZ_CP053452.2"/>
</dbReference>
<evidence type="ECO:0008006" key="4">
    <source>
        <dbReference type="Google" id="ProtNLM"/>
    </source>
</evidence>
<gene>
    <name evidence="2" type="ORF">FTUN_4179</name>
</gene>
<dbReference type="Proteomes" id="UP000503447">
    <property type="component" value="Chromosome"/>
</dbReference>
<evidence type="ECO:0000313" key="3">
    <source>
        <dbReference type="Proteomes" id="UP000503447"/>
    </source>
</evidence>
<feature type="signal peptide" evidence="1">
    <location>
        <begin position="1"/>
        <end position="25"/>
    </location>
</feature>
<reference evidence="3" key="1">
    <citation type="submission" date="2020-05" db="EMBL/GenBank/DDBJ databases">
        <title>Frigoriglobus tundricola gen. nov., sp. nov., a psychrotolerant cellulolytic planctomycete of the family Gemmataceae with two divergent copies of 16S rRNA gene.</title>
        <authorList>
            <person name="Kulichevskaya I.S."/>
            <person name="Ivanova A.A."/>
            <person name="Naumoff D.G."/>
            <person name="Beletsky A.V."/>
            <person name="Rijpstra W.I.C."/>
            <person name="Sinninghe Damste J.S."/>
            <person name="Mardanov A.V."/>
            <person name="Ravin N.V."/>
            <person name="Dedysh S.N."/>
        </authorList>
    </citation>
    <scope>NUCLEOTIDE SEQUENCE [LARGE SCALE GENOMIC DNA]</scope>
    <source>
        <strain evidence="3">PL17</strain>
    </source>
</reference>
<dbReference type="EMBL" id="CP053452">
    <property type="protein sequence ID" value="QJW96622.1"/>
    <property type="molecule type" value="Genomic_DNA"/>
</dbReference>
<dbReference type="SUPFAM" id="SSF47175">
    <property type="entry name" value="Cytochromes"/>
    <property type="match status" value="1"/>
</dbReference>
<proteinExistence type="predicted"/>
<sequence length="260" mass="27108">MSHSLRTLVGCAVLAAGLWAVTATAADVPDLPKDSYKKAADADLTFLKTRLGELAKTQAAGEKLLDGRIKPALGVTLLLSAYGDALGDAALKADALKVTEAIGKKDFKAASELAQKLAVKPGSGKAGALPKPLKDDEAMLAAIMSPFRGGSVGGLNIDKDIKDLTKATGGAKIDPAAVEILAVRTTVINAYGFHSPNGKATVNAANQKKWEKYATESIDFGKQLTTEAAKGAKADEKKLKTLLSSVNARCTSCHNDFRDD</sequence>
<dbReference type="InterPro" id="IPR010980">
    <property type="entry name" value="Cyt_c/b562"/>
</dbReference>
<keyword evidence="1" id="KW-0732">Signal</keyword>
<dbReference type="KEGG" id="ftj:FTUN_4179"/>
<name>A0A6M5YUS7_9BACT</name>
<dbReference type="GO" id="GO:0009055">
    <property type="term" value="F:electron transfer activity"/>
    <property type="evidence" value="ECO:0007669"/>
    <property type="project" value="InterPro"/>
</dbReference>
<dbReference type="GO" id="GO:0022900">
    <property type="term" value="P:electron transport chain"/>
    <property type="evidence" value="ECO:0007669"/>
    <property type="project" value="InterPro"/>
</dbReference>
<evidence type="ECO:0000256" key="1">
    <source>
        <dbReference type="SAM" id="SignalP"/>
    </source>
</evidence>
<evidence type="ECO:0000313" key="2">
    <source>
        <dbReference type="EMBL" id="QJW96622.1"/>
    </source>
</evidence>
<accession>A0A6M5YUS7</accession>
<protein>
    <recommendedName>
        <fullName evidence="4">Cytochrome c</fullName>
    </recommendedName>
</protein>
<dbReference type="GO" id="GO:0020037">
    <property type="term" value="F:heme binding"/>
    <property type="evidence" value="ECO:0007669"/>
    <property type="project" value="InterPro"/>
</dbReference>
<feature type="chain" id="PRO_5026936286" description="Cytochrome c" evidence="1">
    <location>
        <begin position="26"/>
        <end position="260"/>
    </location>
</feature>
<keyword evidence="3" id="KW-1185">Reference proteome</keyword>
<dbReference type="GO" id="GO:0005506">
    <property type="term" value="F:iron ion binding"/>
    <property type="evidence" value="ECO:0007669"/>
    <property type="project" value="InterPro"/>
</dbReference>
<dbReference type="AlphaFoldDB" id="A0A6M5YUS7"/>
<dbReference type="Pfam" id="PF01322">
    <property type="entry name" value="Cytochrom_C_2"/>
    <property type="match status" value="1"/>
</dbReference>